<feature type="non-terminal residue" evidence="6">
    <location>
        <position position="219"/>
    </location>
</feature>
<name>A0A4S8LLC2_DENBC</name>
<feature type="non-terminal residue" evidence="6">
    <location>
        <position position="1"/>
    </location>
</feature>
<protein>
    <submittedName>
        <fullName evidence="6">Uncharacterized protein</fullName>
    </submittedName>
</protein>
<dbReference type="OrthoDB" id="3247971at2759"/>
<evidence type="ECO:0000256" key="2">
    <source>
        <dbReference type="ARBA" id="ARBA00022723"/>
    </source>
</evidence>
<comment type="subcellular location">
    <subcellularLocation>
        <location evidence="1">Nucleus</location>
    </subcellularLocation>
</comment>
<dbReference type="GO" id="GO:0008270">
    <property type="term" value="F:zinc ion binding"/>
    <property type="evidence" value="ECO:0007669"/>
    <property type="project" value="UniProtKB-KW"/>
</dbReference>
<dbReference type="EMBL" id="ML179346">
    <property type="protein sequence ID" value="THU90062.1"/>
    <property type="molecule type" value="Genomic_DNA"/>
</dbReference>
<dbReference type="PANTHER" id="PTHR46481">
    <property type="entry name" value="ZINC FINGER BED DOMAIN-CONTAINING PROTEIN 4"/>
    <property type="match status" value="1"/>
</dbReference>
<sequence>RTPEEKDHIFRQGYPANMSDKEILEKQWASWKSDVYKHYKKPTIVPQTDVSRKSVIKYVFVCKSTGHKIIRARYETPTTNLKNHVKSCEAHVAPPEESIKAYMSGGHYNKGEYRVWRALWVARRHRPYKSLTDPEHRRMMLTLNPRALTCSAKTVARDVIRMHDISTPHIASHLPDHKGYFHLSFDGWTSANVLSFFSIDVHHVNDRGDLVTFILDFVP</sequence>
<dbReference type="GO" id="GO:0005634">
    <property type="term" value="C:nucleus"/>
    <property type="evidence" value="ECO:0007669"/>
    <property type="project" value="UniProtKB-SubCell"/>
</dbReference>
<keyword evidence="4" id="KW-0862">Zinc</keyword>
<dbReference type="InterPro" id="IPR052035">
    <property type="entry name" value="ZnF_BED_domain_contain"/>
</dbReference>
<organism evidence="6 7">
    <name type="scientific">Dendrothele bispora (strain CBS 962.96)</name>
    <dbReference type="NCBI Taxonomy" id="1314807"/>
    <lineage>
        <taxon>Eukaryota</taxon>
        <taxon>Fungi</taxon>
        <taxon>Dikarya</taxon>
        <taxon>Basidiomycota</taxon>
        <taxon>Agaricomycotina</taxon>
        <taxon>Agaricomycetes</taxon>
        <taxon>Agaricomycetidae</taxon>
        <taxon>Agaricales</taxon>
        <taxon>Agaricales incertae sedis</taxon>
        <taxon>Dendrothele</taxon>
    </lineage>
</organism>
<evidence type="ECO:0000256" key="4">
    <source>
        <dbReference type="ARBA" id="ARBA00022833"/>
    </source>
</evidence>
<evidence type="ECO:0000313" key="7">
    <source>
        <dbReference type="Proteomes" id="UP000297245"/>
    </source>
</evidence>
<reference evidence="6 7" key="1">
    <citation type="journal article" date="2019" name="Nat. Ecol. Evol.">
        <title>Megaphylogeny resolves global patterns of mushroom evolution.</title>
        <authorList>
            <person name="Varga T."/>
            <person name="Krizsan K."/>
            <person name="Foldi C."/>
            <person name="Dima B."/>
            <person name="Sanchez-Garcia M."/>
            <person name="Sanchez-Ramirez S."/>
            <person name="Szollosi G.J."/>
            <person name="Szarkandi J.G."/>
            <person name="Papp V."/>
            <person name="Albert L."/>
            <person name="Andreopoulos W."/>
            <person name="Angelini C."/>
            <person name="Antonin V."/>
            <person name="Barry K.W."/>
            <person name="Bougher N.L."/>
            <person name="Buchanan P."/>
            <person name="Buyck B."/>
            <person name="Bense V."/>
            <person name="Catcheside P."/>
            <person name="Chovatia M."/>
            <person name="Cooper J."/>
            <person name="Damon W."/>
            <person name="Desjardin D."/>
            <person name="Finy P."/>
            <person name="Geml J."/>
            <person name="Haridas S."/>
            <person name="Hughes K."/>
            <person name="Justo A."/>
            <person name="Karasinski D."/>
            <person name="Kautmanova I."/>
            <person name="Kiss B."/>
            <person name="Kocsube S."/>
            <person name="Kotiranta H."/>
            <person name="LaButti K.M."/>
            <person name="Lechner B.E."/>
            <person name="Liimatainen K."/>
            <person name="Lipzen A."/>
            <person name="Lukacs Z."/>
            <person name="Mihaltcheva S."/>
            <person name="Morgado L.N."/>
            <person name="Niskanen T."/>
            <person name="Noordeloos M.E."/>
            <person name="Ohm R.A."/>
            <person name="Ortiz-Santana B."/>
            <person name="Ovrebo C."/>
            <person name="Racz N."/>
            <person name="Riley R."/>
            <person name="Savchenko A."/>
            <person name="Shiryaev A."/>
            <person name="Soop K."/>
            <person name="Spirin V."/>
            <person name="Szebenyi C."/>
            <person name="Tomsovsky M."/>
            <person name="Tulloss R.E."/>
            <person name="Uehling J."/>
            <person name="Grigoriev I.V."/>
            <person name="Vagvolgyi C."/>
            <person name="Papp T."/>
            <person name="Martin F.M."/>
            <person name="Miettinen O."/>
            <person name="Hibbett D.S."/>
            <person name="Nagy L.G."/>
        </authorList>
    </citation>
    <scope>NUCLEOTIDE SEQUENCE [LARGE SCALE GENOMIC DNA]</scope>
    <source>
        <strain evidence="6 7">CBS 962.96</strain>
    </source>
</reference>
<evidence type="ECO:0000256" key="5">
    <source>
        <dbReference type="ARBA" id="ARBA00023242"/>
    </source>
</evidence>
<evidence type="ECO:0000313" key="6">
    <source>
        <dbReference type="EMBL" id="THU90062.1"/>
    </source>
</evidence>
<keyword evidence="5" id="KW-0539">Nucleus</keyword>
<proteinExistence type="predicted"/>
<gene>
    <name evidence="6" type="ORF">K435DRAFT_622380</name>
</gene>
<accession>A0A4S8LLC2</accession>
<evidence type="ECO:0000256" key="3">
    <source>
        <dbReference type="ARBA" id="ARBA00022771"/>
    </source>
</evidence>
<dbReference type="AlphaFoldDB" id="A0A4S8LLC2"/>
<keyword evidence="2" id="KW-0479">Metal-binding</keyword>
<dbReference type="PANTHER" id="PTHR46481:SF10">
    <property type="entry name" value="ZINC FINGER BED DOMAIN-CONTAINING PROTEIN 39"/>
    <property type="match status" value="1"/>
</dbReference>
<keyword evidence="3" id="KW-0863">Zinc-finger</keyword>
<evidence type="ECO:0000256" key="1">
    <source>
        <dbReference type="ARBA" id="ARBA00004123"/>
    </source>
</evidence>
<dbReference type="Proteomes" id="UP000297245">
    <property type="component" value="Unassembled WGS sequence"/>
</dbReference>
<keyword evidence="7" id="KW-1185">Reference proteome</keyword>